<feature type="non-terminal residue" evidence="1">
    <location>
        <position position="1"/>
    </location>
</feature>
<accession>A0AAD5B9T8</accession>
<reference evidence="1" key="1">
    <citation type="submission" date="2018-07" db="EMBL/GenBank/DDBJ databases">
        <title>Comparative genomics of catfishes provides insights into carnivory and benthic adaptation.</title>
        <authorList>
            <person name="Zhang Y."/>
            <person name="Wang D."/>
            <person name="Peng Z."/>
            <person name="Zheng S."/>
            <person name="Shao F."/>
            <person name="Tao W."/>
        </authorList>
    </citation>
    <scope>NUCLEOTIDE SEQUENCE</scope>
    <source>
        <strain evidence="1">Chongqing</strain>
    </source>
</reference>
<comment type="caution">
    <text evidence="1">The sequence shown here is derived from an EMBL/GenBank/DDBJ whole genome shotgun (WGS) entry which is preliminary data.</text>
</comment>
<keyword evidence="2" id="KW-1185">Reference proteome</keyword>
<protein>
    <submittedName>
        <fullName evidence="1">Uncharacterized protein</fullName>
    </submittedName>
</protein>
<organism evidence="1 2">
    <name type="scientific">Silurus asotus</name>
    <name type="common">Amur catfish</name>
    <name type="synonym">Parasilurus asotus</name>
    <dbReference type="NCBI Taxonomy" id="30991"/>
    <lineage>
        <taxon>Eukaryota</taxon>
        <taxon>Metazoa</taxon>
        <taxon>Chordata</taxon>
        <taxon>Craniata</taxon>
        <taxon>Vertebrata</taxon>
        <taxon>Euteleostomi</taxon>
        <taxon>Actinopterygii</taxon>
        <taxon>Neopterygii</taxon>
        <taxon>Teleostei</taxon>
        <taxon>Ostariophysi</taxon>
        <taxon>Siluriformes</taxon>
        <taxon>Siluridae</taxon>
        <taxon>Silurus</taxon>
    </lineage>
</organism>
<dbReference type="Proteomes" id="UP001205998">
    <property type="component" value="Unassembled WGS sequence"/>
</dbReference>
<proteinExistence type="predicted"/>
<gene>
    <name evidence="1" type="ORF">C0J50_7664</name>
</gene>
<sequence length="71" mass="7613">IPLLSSVYLHLSRLFSTCSLLSPQITISSTNIIVQGDSCLTSSLNLSITTAKRDGLRAEPKHLHASTVMSS</sequence>
<evidence type="ECO:0000313" key="1">
    <source>
        <dbReference type="EMBL" id="KAI5630502.1"/>
    </source>
</evidence>
<dbReference type="AlphaFoldDB" id="A0AAD5B9T8"/>
<dbReference type="EMBL" id="MU525896">
    <property type="protein sequence ID" value="KAI5630502.1"/>
    <property type="molecule type" value="Genomic_DNA"/>
</dbReference>
<name>A0AAD5B9T8_SILAS</name>
<feature type="non-terminal residue" evidence="1">
    <location>
        <position position="71"/>
    </location>
</feature>
<evidence type="ECO:0000313" key="2">
    <source>
        <dbReference type="Proteomes" id="UP001205998"/>
    </source>
</evidence>